<evidence type="ECO:0000313" key="2">
    <source>
        <dbReference type="Proteomes" id="UP000046393"/>
    </source>
</evidence>
<feature type="compositionally biased region" description="Low complexity" evidence="1">
    <location>
        <begin position="416"/>
        <end position="428"/>
    </location>
</feature>
<dbReference type="Proteomes" id="UP000046393">
    <property type="component" value="Unplaced"/>
</dbReference>
<proteinExistence type="predicted"/>
<sequence length="670" mass="73523">TNLAICFQIYSLTSNVSVNDSVLITSTDSEVCLNETFLNGKIWSNSSTVKFHPHGQTTQLSAENNVNTLFDIDSCTQLHTASNNLQFSFRLQLQINTNRSDDGHSALTFFATFNINLTLSYCLTGQLEVVGASWLFVRATTWRLNVSPRLTLTTNFTNGCRNLTITILTKNYSIIIDIIGGTVSSLLIKSLFKTDADKLTLVGIKYGKILLQLSDNHRALTVYSANRILTVQTVTSPIGIFVNESHLNVRFTNEDAVINAQANSSDVQIIIQQFAKLIIQKNGGELTIANETQLNNVQIEITALCSSILLRRTDVDTFYAYTNNSQLHIKSNTTQLTAIAESHTVEATDGQTNVSIITGNISATINTAKINEPLVLLIPPFRAPQNAYINSGPYDKNADESDIYANQTTPNRMQQLTSKSTTTTNPSTLPSLSSVLENLDLILNVTSSSINSTPTATPVANNRTEIQNSDSMHPENNAQQTANTTMSTILLSSTTTTTHTHNLITNNQLENTTETFTLLTQPTDETNNNVNSINNATTQPTRTEPTSDSYSQSNVSSLITNTLTRATITSTSPHTPFLITPQMYTVIPTRFNWYTPEENKGSIQQSTNDITQFENEPTTAELFPNTELGPELNVTQESGIFDGTGLAYVQFAASDSVHLSVEKLCISFMP</sequence>
<feature type="region of interest" description="Disordered" evidence="1">
    <location>
        <begin position="522"/>
        <end position="554"/>
    </location>
</feature>
<protein>
    <submittedName>
        <fullName evidence="3">DUF2807 domain-containing protein</fullName>
    </submittedName>
</protein>
<dbReference type="AlphaFoldDB" id="A0A0N5AJX1"/>
<evidence type="ECO:0000256" key="1">
    <source>
        <dbReference type="SAM" id="MobiDB-lite"/>
    </source>
</evidence>
<dbReference type="WBParaSite" id="SMUV_0000476901-mRNA-1">
    <property type="protein sequence ID" value="SMUV_0000476901-mRNA-1"/>
    <property type="gene ID" value="SMUV_0000476901"/>
</dbReference>
<evidence type="ECO:0000313" key="3">
    <source>
        <dbReference type="WBParaSite" id="SMUV_0000476901-mRNA-1"/>
    </source>
</evidence>
<name>A0A0N5AJX1_9BILA</name>
<feature type="region of interest" description="Disordered" evidence="1">
    <location>
        <begin position="409"/>
        <end position="428"/>
    </location>
</feature>
<feature type="compositionally biased region" description="Polar residues" evidence="1">
    <location>
        <begin position="539"/>
        <end position="554"/>
    </location>
</feature>
<reference evidence="3" key="1">
    <citation type="submission" date="2017-02" db="UniProtKB">
        <authorList>
            <consortium name="WormBaseParasite"/>
        </authorList>
    </citation>
    <scope>IDENTIFICATION</scope>
</reference>
<feature type="compositionally biased region" description="Low complexity" evidence="1">
    <location>
        <begin position="522"/>
        <end position="538"/>
    </location>
</feature>
<organism evidence="2 3">
    <name type="scientific">Syphacia muris</name>
    <dbReference type="NCBI Taxonomy" id="451379"/>
    <lineage>
        <taxon>Eukaryota</taxon>
        <taxon>Metazoa</taxon>
        <taxon>Ecdysozoa</taxon>
        <taxon>Nematoda</taxon>
        <taxon>Chromadorea</taxon>
        <taxon>Rhabditida</taxon>
        <taxon>Spirurina</taxon>
        <taxon>Oxyuridomorpha</taxon>
        <taxon>Oxyuroidea</taxon>
        <taxon>Oxyuridae</taxon>
        <taxon>Syphacia</taxon>
    </lineage>
</organism>
<keyword evidence="2" id="KW-1185">Reference proteome</keyword>
<accession>A0A0N5AJX1</accession>